<dbReference type="EMBL" id="BONZ01000098">
    <property type="protein sequence ID" value="GIH20472.1"/>
    <property type="molecule type" value="Genomic_DNA"/>
</dbReference>
<reference evidence="2" key="1">
    <citation type="submission" date="2021-01" db="EMBL/GenBank/DDBJ databases">
        <title>Whole genome shotgun sequence of Rugosimonospora africana NBRC 104875.</title>
        <authorList>
            <person name="Komaki H."/>
            <person name="Tamura T."/>
        </authorList>
    </citation>
    <scope>NUCLEOTIDE SEQUENCE</scope>
    <source>
        <strain evidence="2">NBRC 104875</strain>
    </source>
</reference>
<comment type="caution">
    <text evidence="2">The sequence shown here is derived from an EMBL/GenBank/DDBJ whole genome shotgun (WGS) entry which is preliminary data.</text>
</comment>
<dbReference type="Proteomes" id="UP000642748">
    <property type="component" value="Unassembled WGS sequence"/>
</dbReference>
<gene>
    <name evidence="2" type="ORF">Raf01_86440</name>
</gene>
<feature type="domain" description="N-acetyltransferase" evidence="1">
    <location>
        <begin position="131"/>
        <end position="264"/>
    </location>
</feature>
<evidence type="ECO:0000313" key="2">
    <source>
        <dbReference type="EMBL" id="GIH20472.1"/>
    </source>
</evidence>
<dbReference type="GO" id="GO:0016747">
    <property type="term" value="F:acyltransferase activity, transferring groups other than amino-acyl groups"/>
    <property type="evidence" value="ECO:0007669"/>
    <property type="project" value="InterPro"/>
</dbReference>
<dbReference type="InterPro" id="IPR000182">
    <property type="entry name" value="GNAT_dom"/>
</dbReference>
<dbReference type="AlphaFoldDB" id="A0A8J3VVB7"/>
<evidence type="ECO:0000313" key="3">
    <source>
        <dbReference type="Proteomes" id="UP000642748"/>
    </source>
</evidence>
<dbReference type="InterPro" id="IPR016181">
    <property type="entry name" value="Acyl_CoA_acyltransferase"/>
</dbReference>
<protein>
    <submittedName>
        <fullName evidence="2">GNAT family acetyltransferase</fullName>
    </submittedName>
</protein>
<sequence length="264" mass="27400">MSQDAAARVERVDSDYLRVRVGALARVPGNPFGATVRPVGQGWAFLVEALPNPLFNHVMGLTAACVDSLPELAAWYAGHGKPLRVDVVPAQAAPGLFAALAAEGLTQTGFYAGLYAEASRVVTGGPADPSVHIGLLDPAEFAGVYATGFGFPDRHRAAMAESVRVLAGRSDVRFYGARIGTVVAGVGLLFLADGVGYLATAATLPEYRGRGVQGALVRHRAAAAREAGCDLIVGHTATGSASQRTMERNGLRLAYTKALWSGAG</sequence>
<proteinExistence type="predicted"/>
<accession>A0A8J3VVB7</accession>
<evidence type="ECO:0000259" key="1">
    <source>
        <dbReference type="PROSITE" id="PS51186"/>
    </source>
</evidence>
<name>A0A8J3VVB7_9ACTN</name>
<dbReference type="Gene3D" id="3.40.630.30">
    <property type="match status" value="1"/>
</dbReference>
<keyword evidence="3" id="KW-1185">Reference proteome</keyword>
<dbReference type="PROSITE" id="PS51186">
    <property type="entry name" value="GNAT"/>
    <property type="match status" value="1"/>
</dbReference>
<dbReference type="Pfam" id="PF00583">
    <property type="entry name" value="Acetyltransf_1"/>
    <property type="match status" value="1"/>
</dbReference>
<dbReference type="SUPFAM" id="SSF55729">
    <property type="entry name" value="Acyl-CoA N-acyltransferases (Nat)"/>
    <property type="match status" value="1"/>
</dbReference>
<organism evidence="2 3">
    <name type="scientific">Rugosimonospora africana</name>
    <dbReference type="NCBI Taxonomy" id="556532"/>
    <lineage>
        <taxon>Bacteria</taxon>
        <taxon>Bacillati</taxon>
        <taxon>Actinomycetota</taxon>
        <taxon>Actinomycetes</taxon>
        <taxon>Micromonosporales</taxon>
        <taxon>Micromonosporaceae</taxon>
        <taxon>Rugosimonospora</taxon>
    </lineage>
</organism>